<organism evidence="1 2">
    <name type="scientific">Streptomyces vulcanius</name>
    <dbReference type="NCBI Taxonomy" id="1441876"/>
    <lineage>
        <taxon>Bacteria</taxon>
        <taxon>Bacillati</taxon>
        <taxon>Actinomycetota</taxon>
        <taxon>Actinomycetes</taxon>
        <taxon>Kitasatosporales</taxon>
        <taxon>Streptomycetaceae</taxon>
        <taxon>Streptomyces</taxon>
    </lineage>
</organism>
<dbReference type="EMBL" id="JBHSFK010000039">
    <property type="protein sequence ID" value="MFC4506022.1"/>
    <property type="molecule type" value="Genomic_DNA"/>
</dbReference>
<name>A0ABV9B4D9_9ACTN</name>
<gene>
    <name evidence="1" type="ORF">ACFPIH_42355</name>
</gene>
<accession>A0ABV9B4D9</accession>
<evidence type="ECO:0000313" key="1">
    <source>
        <dbReference type="EMBL" id="MFC4506022.1"/>
    </source>
</evidence>
<reference evidence="2" key="1">
    <citation type="journal article" date="2019" name="Int. J. Syst. Evol. Microbiol.">
        <title>The Global Catalogue of Microorganisms (GCM) 10K type strain sequencing project: providing services to taxonomists for standard genome sequencing and annotation.</title>
        <authorList>
            <consortium name="The Broad Institute Genomics Platform"/>
            <consortium name="The Broad Institute Genome Sequencing Center for Infectious Disease"/>
            <person name="Wu L."/>
            <person name="Ma J."/>
        </authorList>
    </citation>
    <scope>NUCLEOTIDE SEQUENCE [LARGE SCALE GENOMIC DNA]</scope>
    <source>
        <strain evidence="2">CGMCC 4.7177</strain>
    </source>
</reference>
<protein>
    <recommendedName>
        <fullName evidence="3">Integral membrane protein</fullName>
    </recommendedName>
</protein>
<keyword evidence="2" id="KW-1185">Reference proteome</keyword>
<proteinExistence type="predicted"/>
<dbReference type="RefSeq" id="WP_381183389.1">
    <property type="nucleotide sequence ID" value="NZ_JBHSFK010000039.1"/>
</dbReference>
<evidence type="ECO:0000313" key="2">
    <source>
        <dbReference type="Proteomes" id="UP001595839"/>
    </source>
</evidence>
<comment type="caution">
    <text evidence="1">The sequence shown here is derived from an EMBL/GenBank/DDBJ whole genome shotgun (WGS) entry which is preliminary data.</text>
</comment>
<dbReference type="Proteomes" id="UP001595839">
    <property type="component" value="Unassembled WGS sequence"/>
</dbReference>
<evidence type="ECO:0008006" key="3">
    <source>
        <dbReference type="Google" id="ProtNLM"/>
    </source>
</evidence>
<sequence length="90" mass="9459">MRRKDTLMANFLLSIHVLAAVLLIGQVTIAASQVPRYARQALADGPEQESAQGSVRLVHRICRVYSVVGVSVPAFGIGTAEVMGVTAAPG</sequence>